<keyword evidence="2" id="KW-1185">Reference proteome</keyword>
<dbReference type="InterPro" id="IPR026906">
    <property type="entry name" value="LRR_5"/>
</dbReference>
<dbReference type="Gene3D" id="3.80.10.10">
    <property type="entry name" value="Ribonuclease Inhibitor"/>
    <property type="match status" value="1"/>
</dbReference>
<dbReference type="InterPro" id="IPR032675">
    <property type="entry name" value="LRR_dom_sf"/>
</dbReference>
<accession>A0ABW2M1D4</accession>
<name>A0ABW2M1D4_9FLAO</name>
<comment type="caution">
    <text evidence="1">The sequence shown here is derived from an EMBL/GenBank/DDBJ whole genome shotgun (WGS) entry which is preliminary data.</text>
</comment>
<dbReference type="Proteomes" id="UP001596550">
    <property type="component" value="Unassembled WGS sequence"/>
</dbReference>
<protein>
    <submittedName>
        <fullName evidence="1">Leucine-rich repeat domain-containing protein</fullName>
    </submittedName>
</protein>
<dbReference type="EMBL" id="JBHTCR010000009">
    <property type="protein sequence ID" value="MFC7348423.1"/>
    <property type="molecule type" value="Genomic_DNA"/>
</dbReference>
<dbReference type="PANTHER" id="PTHR45661">
    <property type="entry name" value="SURFACE ANTIGEN"/>
    <property type="match status" value="1"/>
</dbReference>
<reference evidence="2" key="1">
    <citation type="journal article" date="2019" name="Int. J. Syst. Evol. Microbiol.">
        <title>The Global Catalogue of Microorganisms (GCM) 10K type strain sequencing project: providing services to taxonomists for standard genome sequencing and annotation.</title>
        <authorList>
            <consortium name="The Broad Institute Genomics Platform"/>
            <consortium name="The Broad Institute Genome Sequencing Center for Infectious Disease"/>
            <person name="Wu L."/>
            <person name="Ma J."/>
        </authorList>
    </citation>
    <scope>NUCLEOTIDE SEQUENCE [LARGE SCALE GENOMIC DNA]</scope>
    <source>
        <strain evidence="2">CCUG 54781</strain>
    </source>
</reference>
<organism evidence="1 2">
    <name type="scientific">Chryseobacterium zhengzhouense</name>
    <dbReference type="NCBI Taxonomy" id="1636086"/>
    <lineage>
        <taxon>Bacteria</taxon>
        <taxon>Pseudomonadati</taxon>
        <taxon>Bacteroidota</taxon>
        <taxon>Flavobacteriia</taxon>
        <taxon>Flavobacteriales</taxon>
        <taxon>Weeksellaceae</taxon>
        <taxon>Chryseobacterium group</taxon>
        <taxon>Chryseobacterium</taxon>
    </lineage>
</organism>
<dbReference type="SUPFAM" id="SSF52058">
    <property type="entry name" value="L domain-like"/>
    <property type="match status" value="1"/>
</dbReference>
<dbReference type="InterPro" id="IPR053139">
    <property type="entry name" value="Surface_bspA-like"/>
</dbReference>
<proteinExistence type="predicted"/>
<sequence length="379" mass="43170">MKIYLGIIVSFISVICKSQRMTVNQINYQMTGDHTAMVVKGSYSGNIIIPDKITFQDVTYVIEALGYDSFNGSHQLISVKLPESIRNIEGRAFEDCINLTSINFPKSLQRIENAAFFKCDQLKKVIIPENVELISPNAFSYCSSLQEISVDPKNKFYASKDGVLYDKTFKILIKVPDTKSEVNIADTVEKIFPSTFENCRFLSKIELPLSVTDIPTFSFDNCKALKEFNIHQNIKTIGWDIFRNAENLKKFTVDSLNPNFSIEDDVLYDQEKINLLRFPPAKEKIIIPPTVKNIATSAFNTSKNLKEIIIPETVEKINTWAFANCPVLTKITIMAKKPTYMSEAFQISRKITFYVPKETVEEYKKSNDSSWKNANYVGI</sequence>
<evidence type="ECO:0000313" key="1">
    <source>
        <dbReference type="EMBL" id="MFC7348423.1"/>
    </source>
</evidence>
<gene>
    <name evidence="1" type="ORF">ACFQO9_17025</name>
</gene>
<dbReference type="Pfam" id="PF13306">
    <property type="entry name" value="LRR_5"/>
    <property type="match status" value="3"/>
</dbReference>
<evidence type="ECO:0000313" key="2">
    <source>
        <dbReference type="Proteomes" id="UP001596550"/>
    </source>
</evidence>
<dbReference type="PANTHER" id="PTHR45661:SF3">
    <property type="entry name" value="IG-LIKE DOMAIN-CONTAINING PROTEIN"/>
    <property type="match status" value="1"/>
</dbReference>
<dbReference type="RefSeq" id="WP_378182086.1">
    <property type="nucleotide sequence ID" value="NZ_JBHTCR010000009.1"/>
</dbReference>
<dbReference type="Gene3D" id="3.40.50.12480">
    <property type="match status" value="1"/>
</dbReference>